<dbReference type="EMBL" id="LAZR01001171">
    <property type="protein sequence ID" value="KKN49360.1"/>
    <property type="molecule type" value="Genomic_DNA"/>
</dbReference>
<proteinExistence type="predicted"/>
<sequence length="63" mass="6890">MTEKNTMSEQSPYDAGYDSFPGEVKNPHPSDSDEWRDWAAGRLDAAFAAAATAWNITAPEENA</sequence>
<comment type="caution">
    <text evidence="2">The sequence shown here is derived from an EMBL/GenBank/DDBJ whole genome shotgun (WGS) entry which is preliminary data.</text>
</comment>
<evidence type="ECO:0000313" key="2">
    <source>
        <dbReference type="EMBL" id="KKN49360.1"/>
    </source>
</evidence>
<gene>
    <name evidence="2" type="ORF">LCGC14_0643360</name>
</gene>
<reference evidence="2" key="1">
    <citation type="journal article" date="2015" name="Nature">
        <title>Complex archaea that bridge the gap between prokaryotes and eukaryotes.</title>
        <authorList>
            <person name="Spang A."/>
            <person name="Saw J.H."/>
            <person name="Jorgensen S.L."/>
            <person name="Zaremba-Niedzwiedzka K."/>
            <person name="Martijn J."/>
            <person name="Lind A.E."/>
            <person name="van Eijk R."/>
            <person name="Schleper C."/>
            <person name="Guy L."/>
            <person name="Ettema T.J."/>
        </authorList>
    </citation>
    <scope>NUCLEOTIDE SEQUENCE</scope>
</reference>
<feature type="compositionally biased region" description="Basic and acidic residues" evidence="1">
    <location>
        <begin position="25"/>
        <end position="35"/>
    </location>
</feature>
<evidence type="ECO:0000256" key="1">
    <source>
        <dbReference type="SAM" id="MobiDB-lite"/>
    </source>
</evidence>
<feature type="compositionally biased region" description="Polar residues" evidence="1">
    <location>
        <begin position="1"/>
        <end position="11"/>
    </location>
</feature>
<dbReference type="AlphaFoldDB" id="A0A0F9QYK7"/>
<feature type="region of interest" description="Disordered" evidence="1">
    <location>
        <begin position="1"/>
        <end position="35"/>
    </location>
</feature>
<organism evidence="2">
    <name type="scientific">marine sediment metagenome</name>
    <dbReference type="NCBI Taxonomy" id="412755"/>
    <lineage>
        <taxon>unclassified sequences</taxon>
        <taxon>metagenomes</taxon>
        <taxon>ecological metagenomes</taxon>
    </lineage>
</organism>
<accession>A0A0F9QYK7</accession>
<protein>
    <submittedName>
        <fullName evidence="2">Uncharacterized protein</fullName>
    </submittedName>
</protein>
<name>A0A0F9QYK7_9ZZZZ</name>